<dbReference type="AlphaFoldDB" id="J0WKG3"/>
<proteinExistence type="predicted"/>
<keyword evidence="3" id="KW-1185">Reference proteome</keyword>
<evidence type="ECO:0000313" key="2">
    <source>
        <dbReference type="EMBL" id="EJD32250.1"/>
    </source>
</evidence>
<protein>
    <submittedName>
        <fullName evidence="2">Uncharacterized protein</fullName>
    </submittedName>
</protein>
<feature type="region of interest" description="Disordered" evidence="1">
    <location>
        <begin position="31"/>
        <end position="52"/>
    </location>
</feature>
<dbReference type="EMBL" id="JH689166">
    <property type="protein sequence ID" value="EJD32250.1"/>
    <property type="molecule type" value="Genomic_DNA"/>
</dbReference>
<feature type="compositionally biased region" description="Polar residues" evidence="1">
    <location>
        <begin position="42"/>
        <end position="52"/>
    </location>
</feature>
<organism evidence="2 3">
    <name type="scientific">Auricularia subglabra (strain TFB-10046 / SS5)</name>
    <name type="common">White-rot fungus</name>
    <name type="synonym">Auricularia delicata (strain TFB10046)</name>
    <dbReference type="NCBI Taxonomy" id="717982"/>
    <lineage>
        <taxon>Eukaryota</taxon>
        <taxon>Fungi</taxon>
        <taxon>Dikarya</taxon>
        <taxon>Basidiomycota</taxon>
        <taxon>Agaricomycotina</taxon>
        <taxon>Agaricomycetes</taxon>
        <taxon>Auriculariales</taxon>
        <taxon>Auriculariaceae</taxon>
        <taxon>Auricularia</taxon>
    </lineage>
</organism>
<evidence type="ECO:0000313" key="3">
    <source>
        <dbReference type="Proteomes" id="UP000006514"/>
    </source>
</evidence>
<name>J0WKG3_AURST</name>
<sequence length="52" mass="5301">MLGPQRGVGSTPERAAVAVAQRSVVRAASALEQHPELPIGVPSQTSGTKPPI</sequence>
<accession>J0WKG3</accession>
<reference evidence="3" key="1">
    <citation type="journal article" date="2012" name="Science">
        <title>The Paleozoic origin of enzymatic lignin decomposition reconstructed from 31 fungal genomes.</title>
        <authorList>
            <person name="Floudas D."/>
            <person name="Binder M."/>
            <person name="Riley R."/>
            <person name="Barry K."/>
            <person name="Blanchette R.A."/>
            <person name="Henrissat B."/>
            <person name="Martinez A.T."/>
            <person name="Otillar R."/>
            <person name="Spatafora J.W."/>
            <person name="Yadav J.S."/>
            <person name="Aerts A."/>
            <person name="Benoit I."/>
            <person name="Boyd A."/>
            <person name="Carlson A."/>
            <person name="Copeland A."/>
            <person name="Coutinho P.M."/>
            <person name="de Vries R.P."/>
            <person name="Ferreira P."/>
            <person name="Findley K."/>
            <person name="Foster B."/>
            <person name="Gaskell J."/>
            <person name="Glotzer D."/>
            <person name="Gorecki P."/>
            <person name="Heitman J."/>
            <person name="Hesse C."/>
            <person name="Hori C."/>
            <person name="Igarashi K."/>
            <person name="Jurgens J.A."/>
            <person name="Kallen N."/>
            <person name="Kersten P."/>
            <person name="Kohler A."/>
            <person name="Kuees U."/>
            <person name="Kumar T.K.A."/>
            <person name="Kuo A."/>
            <person name="LaButti K."/>
            <person name="Larrondo L.F."/>
            <person name="Lindquist E."/>
            <person name="Ling A."/>
            <person name="Lombard V."/>
            <person name="Lucas S."/>
            <person name="Lundell T."/>
            <person name="Martin R."/>
            <person name="McLaughlin D.J."/>
            <person name="Morgenstern I."/>
            <person name="Morin E."/>
            <person name="Murat C."/>
            <person name="Nagy L.G."/>
            <person name="Nolan M."/>
            <person name="Ohm R.A."/>
            <person name="Patyshakuliyeva A."/>
            <person name="Rokas A."/>
            <person name="Ruiz-Duenas F.J."/>
            <person name="Sabat G."/>
            <person name="Salamov A."/>
            <person name="Samejima M."/>
            <person name="Schmutz J."/>
            <person name="Slot J.C."/>
            <person name="St John F."/>
            <person name="Stenlid J."/>
            <person name="Sun H."/>
            <person name="Sun S."/>
            <person name="Syed K."/>
            <person name="Tsang A."/>
            <person name="Wiebenga A."/>
            <person name="Young D."/>
            <person name="Pisabarro A."/>
            <person name="Eastwood D.C."/>
            <person name="Martin F."/>
            <person name="Cullen D."/>
            <person name="Grigoriev I.V."/>
            <person name="Hibbett D.S."/>
        </authorList>
    </citation>
    <scope>NUCLEOTIDE SEQUENCE [LARGE SCALE GENOMIC DNA]</scope>
    <source>
        <strain evidence="3">TFB10046</strain>
    </source>
</reference>
<dbReference type="InParanoid" id="J0WKG3"/>
<gene>
    <name evidence="2" type="ORF">AURDEDRAFT_178706</name>
</gene>
<evidence type="ECO:0000256" key="1">
    <source>
        <dbReference type="SAM" id="MobiDB-lite"/>
    </source>
</evidence>
<dbReference type="Proteomes" id="UP000006514">
    <property type="component" value="Unassembled WGS sequence"/>
</dbReference>
<dbReference type="KEGG" id="adl:AURDEDRAFT_178706"/>